<protein>
    <submittedName>
        <fullName evidence="1">Uncharacterized protein</fullName>
    </submittedName>
</protein>
<dbReference type="Proteomes" id="UP000325755">
    <property type="component" value="Chromosome"/>
</dbReference>
<name>A0A5Q0BJN6_9GAMM</name>
<evidence type="ECO:0000313" key="1">
    <source>
        <dbReference type="EMBL" id="QFY43342.1"/>
    </source>
</evidence>
<reference evidence="1 2" key="1">
    <citation type="submission" date="2019-09" db="EMBL/GenBank/DDBJ databases">
        <title>Ecophysiology of the spiral-shaped methanotroph Methylospira mobilis as revealed by the complete genome sequence.</title>
        <authorList>
            <person name="Oshkin I.Y."/>
            <person name="Dedysh S.N."/>
            <person name="Miroshnikov K."/>
            <person name="Danilova O.V."/>
            <person name="Hakobyan A."/>
            <person name="Liesack W."/>
        </authorList>
    </citation>
    <scope>NUCLEOTIDE SEQUENCE [LARGE SCALE GENOMIC DNA]</scope>
    <source>
        <strain evidence="1 2">Shm1</strain>
    </source>
</reference>
<dbReference type="RefSeq" id="WP_153249324.1">
    <property type="nucleotide sequence ID" value="NZ_CP044205.1"/>
</dbReference>
<dbReference type="AlphaFoldDB" id="A0A5Q0BJN6"/>
<organism evidence="1 2">
    <name type="scientific">Candidatus Methylospira mobilis</name>
    <dbReference type="NCBI Taxonomy" id="1808979"/>
    <lineage>
        <taxon>Bacteria</taxon>
        <taxon>Pseudomonadati</taxon>
        <taxon>Pseudomonadota</taxon>
        <taxon>Gammaproteobacteria</taxon>
        <taxon>Methylococcales</taxon>
        <taxon>Methylococcaceae</taxon>
        <taxon>Candidatus Methylospira</taxon>
    </lineage>
</organism>
<evidence type="ECO:0000313" key="2">
    <source>
        <dbReference type="Proteomes" id="UP000325755"/>
    </source>
</evidence>
<accession>A0A5Q0BJN6</accession>
<gene>
    <name evidence="1" type="ORF">F6R98_12555</name>
</gene>
<proteinExistence type="predicted"/>
<dbReference type="EMBL" id="CP044205">
    <property type="protein sequence ID" value="QFY43342.1"/>
    <property type="molecule type" value="Genomic_DNA"/>
</dbReference>
<dbReference type="KEGG" id="mmob:F6R98_12555"/>
<dbReference type="InParanoid" id="A0A5Q0BJN6"/>
<keyword evidence="2" id="KW-1185">Reference proteome</keyword>
<dbReference type="OrthoDB" id="5576398at2"/>
<sequence length="79" mass="9324">MPQDKTLPPQSSDFIEIQNLFHTLEQPYDLKEITRFNQTYERSYWKLRKEEKQRAEALVDKLIAGLKTPNLASRIFGVV</sequence>